<evidence type="ECO:0000313" key="3">
    <source>
        <dbReference type="EMBL" id="KAK3215435.1"/>
    </source>
</evidence>
<dbReference type="EMBL" id="WVTA01000003">
    <property type="protein sequence ID" value="KAK3215435.1"/>
    <property type="molecule type" value="Genomic_DNA"/>
</dbReference>
<dbReference type="Proteomes" id="UP001280581">
    <property type="component" value="Unassembled WGS sequence"/>
</dbReference>
<dbReference type="AlphaFoldDB" id="A0AAN6RJB9"/>
<proteinExistence type="predicted"/>
<keyword evidence="2" id="KW-0812">Transmembrane</keyword>
<protein>
    <submittedName>
        <fullName evidence="3">Uncharacterized protein</fullName>
    </submittedName>
</protein>
<organism evidence="3 4">
    <name type="scientific">Pseudopithomyces chartarum</name>
    <dbReference type="NCBI Taxonomy" id="1892770"/>
    <lineage>
        <taxon>Eukaryota</taxon>
        <taxon>Fungi</taxon>
        <taxon>Dikarya</taxon>
        <taxon>Ascomycota</taxon>
        <taxon>Pezizomycotina</taxon>
        <taxon>Dothideomycetes</taxon>
        <taxon>Pleosporomycetidae</taxon>
        <taxon>Pleosporales</taxon>
        <taxon>Massarineae</taxon>
        <taxon>Didymosphaeriaceae</taxon>
        <taxon>Pseudopithomyces</taxon>
    </lineage>
</organism>
<feature type="transmembrane region" description="Helical" evidence="2">
    <location>
        <begin position="145"/>
        <end position="165"/>
    </location>
</feature>
<comment type="caution">
    <text evidence="3">The sequence shown here is derived from an EMBL/GenBank/DDBJ whole genome shotgun (WGS) entry which is preliminary data.</text>
</comment>
<evidence type="ECO:0000256" key="2">
    <source>
        <dbReference type="SAM" id="Phobius"/>
    </source>
</evidence>
<keyword evidence="2" id="KW-0472">Membrane</keyword>
<accession>A0AAN6RJB9</accession>
<reference evidence="3 4" key="1">
    <citation type="submission" date="2021-02" db="EMBL/GenBank/DDBJ databases">
        <title>Genome assembly of Pseudopithomyces chartarum.</title>
        <authorList>
            <person name="Jauregui R."/>
            <person name="Singh J."/>
            <person name="Voisey C."/>
        </authorList>
    </citation>
    <scope>NUCLEOTIDE SEQUENCE [LARGE SCALE GENOMIC DNA]</scope>
    <source>
        <strain evidence="3 4">AGR01</strain>
    </source>
</reference>
<feature type="transmembrane region" description="Helical" evidence="2">
    <location>
        <begin position="70"/>
        <end position="87"/>
    </location>
</feature>
<keyword evidence="4" id="KW-1185">Reference proteome</keyword>
<feature type="region of interest" description="Disordered" evidence="1">
    <location>
        <begin position="363"/>
        <end position="402"/>
    </location>
</feature>
<keyword evidence="2" id="KW-1133">Transmembrane helix</keyword>
<evidence type="ECO:0000256" key="1">
    <source>
        <dbReference type="SAM" id="MobiDB-lite"/>
    </source>
</evidence>
<evidence type="ECO:0000313" key="4">
    <source>
        <dbReference type="Proteomes" id="UP001280581"/>
    </source>
</evidence>
<sequence length="419" mass="45472">MPSLRPLTIYPKPPERPVSKKEATAKAIIRVPLKLLKFALRNPKLFKNIAFPLALTTFSAPVIATLPLGPLGPLLACVAVACGRFKLRGELMGGGYALMHTLGMASVKGQAVSLLGLVGLEALGAGRLRDSFFGMMFERNVGPRAQVLGLAIAVVTSATGAFGNLGSMLGARSMTLLFGELRAFATFMGLKWVASNLNEMWKCLVGAGEDVKAAFVRWAARNDLKVEEIKEAGKELAWVRDYLGQLAKKLSSIPMGALSPELAVLVKAWQDMKVNTPEVVEPLDQWAIVNMEGEIEMDGEEESGIIWEADETMVNVEALGGELSSPAVWAAHGSIQVEAVDVATITSEALIKDAKVWDAEVEELEDGEDDPAIEELEDGEDRPYMEEVEDDEDIPDMEDDEDAELDDLDYMAWGIASHR</sequence>
<gene>
    <name evidence="3" type="ORF">GRF29_19g3268486</name>
</gene>
<name>A0AAN6RJB9_9PLEO</name>